<dbReference type="AlphaFoldDB" id="A0A2M9C9F0"/>
<protein>
    <submittedName>
        <fullName evidence="1">Uncharacterized protein</fullName>
    </submittedName>
</protein>
<name>A0A2M9C9F0_9FLAO</name>
<evidence type="ECO:0000313" key="2">
    <source>
        <dbReference type="Proteomes" id="UP000228740"/>
    </source>
</evidence>
<sequence length="304" mass="34085">MPKFKEIIIQYVNVFDNTYVDLSGDTQPVQPLDIYLVPNEDKSHDRYVVDNEGVISKQSNGSQANYLRASGTDPFQQIAGSFRTQTASFHVYRDGYPYDSQFTLSPGDIELSSRVIMEDPKNPINRILVREDGIRFTTKNFICDSIPNVQGDTSYTRQLVQKNDGTVGHEPKTTIPKIFSVFSSILERNVEQDYVIFDIDFQYLKALDWENKPVVTVDTNNTYVTGSNGSAGVRSSDVTYSVIFGGGYGNAVTNMKIHLKIKRVSIHLANVYTYNTSGFSISFNVDGIEVNKLCSVRPDPLLPV</sequence>
<accession>A0A2M9C9F0</accession>
<reference evidence="1 2" key="1">
    <citation type="submission" date="2017-11" db="EMBL/GenBank/DDBJ databases">
        <title>Genomic Encyclopedia of Archaeal and Bacterial Type Strains, Phase II (KMG-II): From Individual Species to Whole Genera.</title>
        <authorList>
            <person name="Goeker M."/>
        </authorList>
    </citation>
    <scope>NUCLEOTIDE SEQUENCE [LARGE SCALE GENOMIC DNA]</scope>
    <source>
        <strain evidence="1 2">DSM 27617</strain>
    </source>
</reference>
<dbReference type="EMBL" id="PGFD01000001">
    <property type="protein sequence ID" value="PJJ67446.1"/>
    <property type="molecule type" value="Genomic_DNA"/>
</dbReference>
<proteinExistence type="predicted"/>
<dbReference type="RefSeq" id="WP_100376157.1">
    <property type="nucleotide sequence ID" value="NZ_PGFD01000001.1"/>
</dbReference>
<gene>
    <name evidence="1" type="ORF">CLV73_1459</name>
</gene>
<organism evidence="1 2">
    <name type="scientific">Chryseobacterium geocarposphaerae</name>
    <dbReference type="NCBI Taxonomy" id="1416776"/>
    <lineage>
        <taxon>Bacteria</taxon>
        <taxon>Pseudomonadati</taxon>
        <taxon>Bacteroidota</taxon>
        <taxon>Flavobacteriia</taxon>
        <taxon>Flavobacteriales</taxon>
        <taxon>Weeksellaceae</taxon>
        <taxon>Chryseobacterium group</taxon>
        <taxon>Chryseobacterium</taxon>
    </lineage>
</organism>
<comment type="caution">
    <text evidence="1">The sequence shown here is derived from an EMBL/GenBank/DDBJ whole genome shotgun (WGS) entry which is preliminary data.</text>
</comment>
<evidence type="ECO:0000313" key="1">
    <source>
        <dbReference type="EMBL" id="PJJ67446.1"/>
    </source>
</evidence>
<keyword evidence="2" id="KW-1185">Reference proteome</keyword>
<dbReference type="Proteomes" id="UP000228740">
    <property type="component" value="Unassembled WGS sequence"/>
</dbReference>